<dbReference type="InterPro" id="IPR003593">
    <property type="entry name" value="AAA+_ATPase"/>
</dbReference>
<reference evidence="7" key="1">
    <citation type="journal article" date="2019" name="Int. J. Syst. Evol. Microbiol.">
        <title>The Global Catalogue of Microorganisms (GCM) 10K type strain sequencing project: providing services to taxonomists for standard genome sequencing and annotation.</title>
        <authorList>
            <consortium name="The Broad Institute Genomics Platform"/>
            <consortium name="The Broad Institute Genome Sequencing Center for Infectious Disease"/>
            <person name="Wu L."/>
            <person name="Ma J."/>
        </authorList>
    </citation>
    <scope>NUCLEOTIDE SEQUENCE [LARGE SCALE GENOMIC DNA]</scope>
    <source>
        <strain evidence="7">CGMCC 4.7152</strain>
    </source>
</reference>
<dbReference type="InterPro" id="IPR003439">
    <property type="entry name" value="ABC_transporter-like_ATP-bd"/>
</dbReference>
<dbReference type="RefSeq" id="WP_380114449.1">
    <property type="nucleotide sequence ID" value="NZ_JBHSIU010000011.1"/>
</dbReference>
<evidence type="ECO:0000256" key="1">
    <source>
        <dbReference type="ARBA" id="ARBA00005417"/>
    </source>
</evidence>
<evidence type="ECO:0000259" key="5">
    <source>
        <dbReference type="PROSITE" id="PS50893"/>
    </source>
</evidence>
<dbReference type="InterPro" id="IPR017871">
    <property type="entry name" value="ABC_transporter-like_CS"/>
</dbReference>
<dbReference type="GO" id="GO:0005524">
    <property type="term" value="F:ATP binding"/>
    <property type="evidence" value="ECO:0007669"/>
    <property type="project" value="UniProtKB-KW"/>
</dbReference>
<evidence type="ECO:0000313" key="6">
    <source>
        <dbReference type="EMBL" id="MFC4998196.1"/>
    </source>
</evidence>
<keyword evidence="4 6" id="KW-0067">ATP-binding</keyword>
<dbReference type="SUPFAM" id="SSF52540">
    <property type="entry name" value="P-loop containing nucleoside triphosphate hydrolases"/>
    <property type="match status" value="1"/>
</dbReference>
<gene>
    <name evidence="6" type="ORF">ACFPIJ_10160</name>
</gene>
<organism evidence="6 7">
    <name type="scientific">Dactylosporangium cerinum</name>
    <dbReference type="NCBI Taxonomy" id="1434730"/>
    <lineage>
        <taxon>Bacteria</taxon>
        <taxon>Bacillati</taxon>
        <taxon>Actinomycetota</taxon>
        <taxon>Actinomycetes</taxon>
        <taxon>Micromonosporales</taxon>
        <taxon>Micromonosporaceae</taxon>
        <taxon>Dactylosporangium</taxon>
    </lineage>
</organism>
<dbReference type="Pfam" id="PF00005">
    <property type="entry name" value="ABC_tran"/>
    <property type="match status" value="1"/>
</dbReference>
<protein>
    <submittedName>
        <fullName evidence="6">ABC transporter ATP-binding protein</fullName>
    </submittedName>
</protein>
<dbReference type="InterPro" id="IPR050319">
    <property type="entry name" value="ABC_transp_ATP-bind"/>
</dbReference>
<evidence type="ECO:0000256" key="4">
    <source>
        <dbReference type="ARBA" id="ARBA00022840"/>
    </source>
</evidence>
<sequence>MSGPLLSVRGLSRVYRLPRQRLGGPAPVHPALLDVDLDVAEGEILAVIGESGSGKSTLARLLLALDRPTSGTVTFDGRPVTAGPARELRWLRAATGIVLQDPYASLNPRFSVHDIVAEPLRALRVPGDHRRLVTDVLARVGLAADRAAYYPHELSGGQRQRVALARAVVHRPRLLVGDEPTSALDVTVRAEIIALLRDLNATLGLAIVLVSHDLGLVQRFAGRVVVMHEGRVVESGPTDAVLGDPRHAYTRRLVAAVPRLPARSTDA</sequence>
<dbReference type="PANTHER" id="PTHR43776">
    <property type="entry name" value="TRANSPORT ATP-BINDING PROTEIN"/>
    <property type="match status" value="1"/>
</dbReference>
<dbReference type="CDD" id="cd03257">
    <property type="entry name" value="ABC_NikE_OppD_transporters"/>
    <property type="match status" value="1"/>
</dbReference>
<feature type="domain" description="ABC transporter" evidence="5">
    <location>
        <begin position="6"/>
        <end position="254"/>
    </location>
</feature>
<accession>A0ABV9VP87</accession>
<evidence type="ECO:0000256" key="3">
    <source>
        <dbReference type="ARBA" id="ARBA00022741"/>
    </source>
</evidence>
<dbReference type="SMART" id="SM00382">
    <property type="entry name" value="AAA"/>
    <property type="match status" value="1"/>
</dbReference>
<dbReference type="Proteomes" id="UP001595912">
    <property type="component" value="Unassembled WGS sequence"/>
</dbReference>
<keyword evidence="7" id="KW-1185">Reference proteome</keyword>
<keyword evidence="3" id="KW-0547">Nucleotide-binding</keyword>
<dbReference type="EMBL" id="JBHSIU010000011">
    <property type="protein sequence ID" value="MFC4998196.1"/>
    <property type="molecule type" value="Genomic_DNA"/>
</dbReference>
<comment type="caution">
    <text evidence="6">The sequence shown here is derived from an EMBL/GenBank/DDBJ whole genome shotgun (WGS) entry which is preliminary data.</text>
</comment>
<dbReference type="InterPro" id="IPR027417">
    <property type="entry name" value="P-loop_NTPase"/>
</dbReference>
<keyword evidence="2" id="KW-0813">Transport</keyword>
<dbReference type="Gene3D" id="3.40.50.300">
    <property type="entry name" value="P-loop containing nucleotide triphosphate hydrolases"/>
    <property type="match status" value="1"/>
</dbReference>
<evidence type="ECO:0000256" key="2">
    <source>
        <dbReference type="ARBA" id="ARBA00022448"/>
    </source>
</evidence>
<name>A0ABV9VP87_9ACTN</name>
<evidence type="ECO:0000313" key="7">
    <source>
        <dbReference type="Proteomes" id="UP001595912"/>
    </source>
</evidence>
<dbReference type="PROSITE" id="PS50893">
    <property type="entry name" value="ABC_TRANSPORTER_2"/>
    <property type="match status" value="1"/>
</dbReference>
<proteinExistence type="inferred from homology"/>
<comment type="similarity">
    <text evidence="1">Belongs to the ABC transporter superfamily.</text>
</comment>
<dbReference type="PANTHER" id="PTHR43776:SF7">
    <property type="entry name" value="D,D-DIPEPTIDE TRANSPORT ATP-BINDING PROTEIN DDPF-RELATED"/>
    <property type="match status" value="1"/>
</dbReference>
<dbReference type="PROSITE" id="PS00211">
    <property type="entry name" value="ABC_TRANSPORTER_1"/>
    <property type="match status" value="1"/>
</dbReference>